<dbReference type="Ensembl" id="ENSOSUT00000005657.1">
    <property type="protein sequence ID" value="ENSOSUP00000005460.1"/>
    <property type="gene ID" value="ENSOSUG00000004066.1"/>
</dbReference>
<keyword evidence="2" id="KW-1185">Reference proteome</keyword>
<evidence type="ECO:0000313" key="2">
    <source>
        <dbReference type="Proteomes" id="UP000694552"/>
    </source>
</evidence>
<evidence type="ECO:0000313" key="1">
    <source>
        <dbReference type="Ensembl" id="ENSOSUP00000005460.1"/>
    </source>
</evidence>
<reference evidence="1" key="2">
    <citation type="submission" date="2025-09" db="UniProtKB">
        <authorList>
            <consortium name="Ensembl"/>
        </authorList>
    </citation>
    <scope>IDENTIFICATION</scope>
</reference>
<reference evidence="1" key="1">
    <citation type="submission" date="2025-08" db="UniProtKB">
        <authorList>
            <consortium name="Ensembl"/>
        </authorList>
    </citation>
    <scope>IDENTIFICATION</scope>
</reference>
<sequence>GAAPVAPGAGRGAGRFPCPALGSDVSAAEARKISTRSCRRTRCLSTSPKARWQRRRICCKRLGRMTRQRSVR</sequence>
<name>A0A8C8AGZ9_9STRI</name>
<dbReference type="AlphaFoldDB" id="A0A8C8AGZ9"/>
<proteinExistence type="predicted"/>
<protein>
    <submittedName>
        <fullName evidence="1">Uncharacterized protein</fullName>
    </submittedName>
</protein>
<accession>A0A8C8AGZ9</accession>
<dbReference type="Proteomes" id="UP000694552">
    <property type="component" value="Unplaced"/>
</dbReference>
<organism evidence="1 2">
    <name type="scientific">Otus sunia</name>
    <name type="common">Oriental scops-owl</name>
    <dbReference type="NCBI Taxonomy" id="257818"/>
    <lineage>
        <taxon>Eukaryota</taxon>
        <taxon>Metazoa</taxon>
        <taxon>Chordata</taxon>
        <taxon>Craniata</taxon>
        <taxon>Vertebrata</taxon>
        <taxon>Euteleostomi</taxon>
        <taxon>Archelosauria</taxon>
        <taxon>Archosauria</taxon>
        <taxon>Dinosauria</taxon>
        <taxon>Saurischia</taxon>
        <taxon>Theropoda</taxon>
        <taxon>Coelurosauria</taxon>
        <taxon>Aves</taxon>
        <taxon>Neognathae</taxon>
        <taxon>Neoaves</taxon>
        <taxon>Telluraves</taxon>
        <taxon>Strigiformes</taxon>
        <taxon>Strigidae</taxon>
        <taxon>Otus</taxon>
    </lineage>
</organism>